<evidence type="ECO:0000313" key="1">
    <source>
        <dbReference type="EMBL" id="JAD14799.1"/>
    </source>
</evidence>
<accession>A0A0A8XNA0</accession>
<reference evidence="1" key="1">
    <citation type="submission" date="2014-09" db="EMBL/GenBank/DDBJ databases">
        <authorList>
            <person name="Magalhaes I.L.F."/>
            <person name="Oliveira U."/>
            <person name="Santos F.R."/>
            <person name="Vidigal T.H.D.A."/>
            <person name="Brescovit A.D."/>
            <person name="Santos A.J."/>
        </authorList>
    </citation>
    <scope>NUCLEOTIDE SEQUENCE</scope>
    <source>
        <tissue evidence="1">Shoot tissue taken approximately 20 cm above the soil surface</tissue>
    </source>
</reference>
<name>A0A0A8XNA0_ARUDO</name>
<dbReference type="AlphaFoldDB" id="A0A0A8XNA0"/>
<organism evidence="1">
    <name type="scientific">Arundo donax</name>
    <name type="common">Giant reed</name>
    <name type="synonym">Donax arundinaceus</name>
    <dbReference type="NCBI Taxonomy" id="35708"/>
    <lineage>
        <taxon>Eukaryota</taxon>
        <taxon>Viridiplantae</taxon>
        <taxon>Streptophyta</taxon>
        <taxon>Embryophyta</taxon>
        <taxon>Tracheophyta</taxon>
        <taxon>Spermatophyta</taxon>
        <taxon>Magnoliopsida</taxon>
        <taxon>Liliopsida</taxon>
        <taxon>Poales</taxon>
        <taxon>Poaceae</taxon>
        <taxon>PACMAD clade</taxon>
        <taxon>Arundinoideae</taxon>
        <taxon>Arundineae</taxon>
        <taxon>Arundo</taxon>
    </lineage>
</organism>
<reference evidence="1" key="2">
    <citation type="journal article" date="2015" name="Data Brief">
        <title>Shoot transcriptome of the giant reed, Arundo donax.</title>
        <authorList>
            <person name="Barrero R.A."/>
            <person name="Guerrero F.D."/>
            <person name="Moolhuijzen P."/>
            <person name="Goolsby J.A."/>
            <person name="Tidwell J."/>
            <person name="Bellgard S.E."/>
            <person name="Bellgard M.I."/>
        </authorList>
    </citation>
    <scope>NUCLEOTIDE SEQUENCE</scope>
    <source>
        <tissue evidence="1">Shoot tissue taken approximately 20 cm above the soil surface</tissue>
    </source>
</reference>
<dbReference type="EMBL" id="GBRH01283096">
    <property type="protein sequence ID" value="JAD14799.1"/>
    <property type="molecule type" value="Transcribed_RNA"/>
</dbReference>
<protein>
    <submittedName>
        <fullName evidence="1">Uncharacterized protein</fullName>
    </submittedName>
</protein>
<proteinExistence type="predicted"/>
<sequence>MAKSTAIVEVLVSVRRKLEHNLLLTRCSNQGRGRLLFLFHVWSTRQ</sequence>